<dbReference type="PROSITE" id="PS50893">
    <property type="entry name" value="ABC_TRANSPORTER_2"/>
    <property type="match status" value="1"/>
</dbReference>
<evidence type="ECO:0000256" key="2">
    <source>
        <dbReference type="ARBA" id="ARBA00022448"/>
    </source>
</evidence>
<feature type="compositionally biased region" description="Polar residues" evidence="8">
    <location>
        <begin position="1"/>
        <end position="10"/>
    </location>
</feature>
<evidence type="ECO:0000256" key="6">
    <source>
        <dbReference type="ARBA" id="ARBA00022989"/>
    </source>
</evidence>
<feature type="compositionally biased region" description="Low complexity" evidence="8">
    <location>
        <begin position="11"/>
        <end position="26"/>
    </location>
</feature>
<dbReference type="EMBL" id="JBJQOH010000007">
    <property type="protein sequence ID" value="KAL3681208.1"/>
    <property type="molecule type" value="Genomic_DNA"/>
</dbReference>
<dbReference type="InterPro" id="IPR050352">
    <property type="entry name" value="ABCG_transporters"/>
</dbReference>
<accession>A0ABD3GPV3</accession>
<proteinExistence type="predicted"/>
<dbReference type="Proteomes" id="UP001633002">
    <property type="component" value="Unassembled WGS sequence"/>
</dbReference>
<evidence type="ECO:0000259" key="10">
    <source>
        <dbReference type="PROSITE" id="PS50893"/>
    </source>
</evidence>
<evidence type="ECO:0000256" key="5">
    <source>
        <dbReference type="ARBA" id="ARBA00022840"/>
    </source>
</evidence>
<feature type="transmembrane region" description="Helical" evidence="9">
    <location>
        <begin position="461"/>
        <end position="482"/>
    </location>
</feature>
<comment type="subcellular location">
    <subcellularLocation>
        <location evidence="1">Membrane</location>
        <topology evidence="1">Multi-pass membrane protein</topology>
    </subcellularLocation>
</comment>
<evidence type="ECO:0000313" key="12">
    <source>
        <dbReference type="Proteomes" id="UP001633002"/>
    </source>
</evidence>
<gene>
    <name evidence="11" type="ORF">R1sor_024164</name>
</gene>
<evidence type="ECO:0000256" key="9">
    <source>
        <dbReference type="SAM" id="Phobius"/>
    </source>
</evidence>
<dbReference type="PANTHER" id="PTHR48041">
    <property type="entry name" value="ABC TRANSPORTER G FAMILY MEMBER 28"/>
    <property type="match status" value="1"/>
</dbReference>
<dbReference type="Pfam" id="PF00005">
    <property type="entry name" value="ABC_tran"/>
    <property type="match status" value="1"/>
</dbReference>
<dbReference type="InterPro" id="IPR017871">
    <property type="entry name" value="ABC_transporter-like_CS"/>
</dbReference>
<reference evidence="11 12" key="1">
    <citation type="submission" date="2024-09" db="EMBL/GenBank/DDBJ databases">
        <title>Chromosome-scale assembly of Riccia sorocarpa.</title>
        <authorList>
            <person name="Paukszto L."/>
        </authorList>
    </citation>
    <scope>NUCLEOTIDE SEQUENCE [LARGE SCALE GENOMIC DNA]</scope>
    <source>
        <strain evidence="11">LP-2024</strain>
        <tissue evidence="11">Aerial parts of the thallus</tissue>
    </source>
</reference>
<feature type="domain" description="ABC transporter" evidence="10">
    <location>
        <begin position="143"/>
        <end position="382"/>
    </location>
</feature>
<feature type="transmembrane region" description="Helical" evidence="9">
    <location>
        <begin position="535"/>
        <end position="562"/>
    </location>
</feature>
<keyword evidence="6 9" id="KW-1133">Transmembrane helix</keyword>
<dbReference type="GO" id="GO:0016020">
    <property type="term" value="C:membrane"/>
    <property type="evidence" value="ECO:0007669"/>
    <property type="project" value="UniProtKB-SubCell"/>
</dbReference>
<protein>
    <recommendedName>
        <fullName evidence="10">ABC transporter domain-containing protein</fullName>
    </recommendedName>
</protein>
<evidence type="ECO:0000256" key="8">
    <source>
        <dbReference type="SAM" id="MobiDB-lite"/>
    </source>
</evidence>
<evidence type="ECO:0000256" key="1">
    <source>
        <dbReference type="ARBA" id="ARBA00004141"/>
    </source>
</evidence>
<name>A0ABD3GPV3_9MARC</name>
<feature type="region of interest" description="Disordered" evidence="8">
    <location>
        <begin position="1"/>
        <end position="30"/>
    </location>
</feature>
<evidence type="ECO:0000256" key="7">
    <source>
        <dbReference type="ARBA" id="ARBA00023136"/>
    </source>
</evidence>
<dbReference type="PROSITE" id="PS00211">
    <property type="entry name" value="ABC_TRANSPORTER_1"/>
    <property type="match status" value="1"/>
</dbReference>
<keyword evidence="7 9" id="KW-0472">Membrane</keyword>
<comment type="caution">
    <text evidence="11">The sequence shown here is derived from an EMBL/GenBank/DDBJ whole genome shotgun (WGS) entry which is preliminary data.</text>
</comment>
<dbReference type="SMART" id="SM00382">
    <property type="entry name" value="AAA"/>
    <property type="match status" value="1"/>
</dbReference>
<keyword evidence="2" id="KW-0813">Transport</keyword>
<dbReference type="InterPro" id="IPR003439">
    <property type="entry name" value="ABC_transporter-like_ATP-bd"/>
</dbReference>
<dbReference type="InterPro" id="IPR003593">
    <property type="entry name" value="AAA+_ATPase"/>
</dbReference>
<dbReference type="InterPro" id="IPR027417">
    <property type="entry name" value="P-loop_NTPase"/>
</dbReference>
<keyword evidence="12" id="KW-1185">Reference proteome</keyword>
<dbReference type="PANTHER" id="PTHR48041:SF134">
    <property type="entry name" value="ABC TRANSPORTER G FAMILY"/>
    <property type="match status" value="1"/>
</dbReference>
<dbReference type="Pfam" id="PF19055">
    <property type="entry name" value="ABC2_membrane_7"/>
    <property type="match status" value="1"/>
</dbReference>
<sequence length="710" mass="79697">MANPVYTSIPSCSSRDYSRESSIQSSQPIYGSREYSRELSLEEALPVEDDDAVVETPMSPIFQYSLSLKQNALEIERRPSRVRTMSAKRAALAAGPEVQLLSGKSSSLQEQRSLQLLQQNGLPKRRAFEICIQNLTYKALMQVRVKEKGQKVKKEKVLLNQVTADARYGEVLAIVGPSGSGKTTLLDALAGRIHRRSLEGTILVNGKPIDSKFKRISGYVTQEDALFPLLTVRETLMFSARLRLPESMASSEKQERVDLVIQQLGLRNCASTKVGNDKIRGISGGERRRVSIGVDLIHDPPVLLLDEPTSGLDSKSAVQVMQYLSMIAKHGRTVVLTIHQPSYAILELIHNTLVLVQGNVVYHGPQAGMVNFYADMGYIMPDHMTVVEYILDSAEKVADRPKGVAKLVEFYNDTRIPTKDEQIVVHPAIDRPVPYATSFFNQTLVLTERSMINVLRTRQHFVARTILLIVGALILGSLFFQAKENEVGVRQRQSFIAFALAFFFFTSGQTLPIMLSERQIFMREADRAAYHTSAYVLSGCLILLPFQFFMALVFSAVAYSMVGLDSSFSAICFFLLFMFLVLAVAQSFVTLVAGVIPDIAAANDLLHAVLSYSFLFSGFFIQRTAIPKYWLWMHYISPFKYPYEALMYNEFSHLKSVVWFNNEDSFDVLSSLALASVRPWRNVGIMTVIWFSCILLFYCALKVNGKLIRH</sequence>
<keyword evidence="3 9" id="KW-0812">Transmembrane</keyword>
<keyword evidence="5" id="KW-0067">ATP-binding</keyword>
<dbReference type="InterPro" id="IPR013525">
    <property type="entry name" value="ABC2_TM"/>
</dbReference>
<dbReference type="FunFam" id="3.40.50.300:FF:001473">
    <property type="entry name" value="ATP-binding cassette transporter"/>
    <property type="match status" value="1"/>
</dbReference>
<evidence type="ECO:0000313" key="11">
    <source>
        <dbReference type="EMBL" id="KAL3681208.1"/>
    </source>
</evidence>
<feature type="transmembrane region" description="Helical" evidence="9">
    <location>
        <begin position="568"/>
        <end position="593"/>
    </location>
</feature>
<keyword evidence="4" id="KW-0547">Nucleotide-binding</keyword>
<dbReference type="Pfam" id="PF01061">
    <property type="entry name" value="ABC2_membrane"/>
    <property type="match status" value="1"/>
</dbReference>
<dbReference type="GO" id="GO:0005524">
    <property type="term" value="F:ATP binding"/>
    <property type="evidence" value="ECO:0007669"/>
    <property type="project" value="UniProtKB-KW"/>
</dbReference>
<evidence type="ECO:0000256" key="3">
    <source>
        <dbReference type="ARBA" id="ARBA00022692"/>
    </source>
</evidence>
<organism evidence="11 12">
    <name type="scientific">Riccia sorocarpa</name>
    <dbReference type="NCBI Taxonomy" id="122646"/>
    <lineage>
        <taxon>Eukaryota</taxon>
        <taxon>Viridiplantae</taxon>
        <taxon>Streptophyta</taxon>
        <taxon>Embryophyta</taxon>
        <taxon>Marchantiophyta</taxon>
        <taxon>Marchantiopsida</taxon>
        <taxon>Marchantiidae</taxon>
        <taxon>Marchantiales</taxon>
        <taxon>Ricciaceae</taxon>
        <taxon>Riccia</taxon>
    </lineage>
</organism>
<feature type="transmembrane region" description="Helical" evidence="9">
    <location>
        <begin position="494"/>
        <end position="515"/>
    </location>
</feature>
<dbReference type="SUPFAM" id="SSF52540">
    <property type="entry name" value="P-loop containing nucleoside triphosphate hydrolases"/>
    <property type="match status" value="1"/>
</dbReference>
<dbReference type="AlphaFoldDB" id="A0ABD3GPV3"/>
<dbReference type="Gene3D" id="3.40.50.300">
    <property type="entry name" value="P-loop containing nucleotide triphosphate hydrolases"/>
    <property type="match status" value="1"/>
</dbReference>
<evidence type="ECO:0000256" key="4">
    <source>
        <dbReference type="ARBA" id="ARBA00022741"/>
    </source>
</evidence>
<feature type="transmembrane region" description="Helical" evidence="9">
    <location>
        <begin position="683"/>
        <end position="701"/>
    </location>
</feature>
<dbReference type="InterPro" id="IPR043926">
    <property type="entry name" value="ABCG_dom"/>
</dbReference>
<feature type="transmembrane region" description="Helical" evidence="9">
    <location>
        <begin position="605"/>
        <end position="625"/>
    </location>
</feature>